<accession>A0ABY9JWW2</accession>
<dbReference type="Pfam" id="PF03372">
    <property type="entry name" value="Exo_endo_phos"/>
    <property type="match status" value="1"/>
</dbReference>
<dbReference type="SUPFAM" id="SSF56219">
    <property type="entry name" value="DNase I-like"/>
    <property type="match status" value="1"/>
</dbReference>
<evidence type="ECO:0000313" key="3">
    <source>
        <dbReference type="Proteomes" id="UP001197974"/>
    </source>
</evidence>
<proteinExistence type="predicted"/>
<dbReference type="EMBL" id="CP129013">
    <property type="protein sequence ID" value="WLR43897.1"/>
    <property type="molecule type" value="Genomic_DNA"/>
</dbReference>
<dbReference type="InterPro" id="IPR005135">
    <property type="entry name" value="Endo/exonuclease/phosphatase"/>
</dbReference>
<name>A0ABY9JWW2_9BACI</name>
<sequence>MIQKGFNLNFLTWNLYLGANIVPLFFPPPTKEELPKITEEVYRQFSATNFPVRARAIAKQIKEINPDIIGLQEVAIWTLSPPQGTKASKVVTDFLNILLCTLKKR</sequence>
<reference evidence="2 3" key="1">
    <citation type="submission" date="2023-06" db="EMBL/GenBank/DDBJ databases">
        <title>Five Gram-positive bacteria isolated from mangrove sediments in Shenzhen, Guangdong, China.</title>
        <authorList>
            <person name="Yu S."/>
            <person name="Zheng W."/>
            <person name="Huang Y."/>
        </authorList>
    </citation>
    <scope>NUCLEOTIDE SEQUENCE [LARGE SCALE GENOMIC DNA]</scope>
    <source>
        <strain evidence="2 3">SaN35-3</strain>
    </source>
</reference>
<dbReference type="Proteomes" id="UP001197974">
    <property type="component" value="Chromosome"/>
</dbReference>
<dbReference type="RefSeq" id="WP_306020474.1">
    <property type="nucleotide sequence ID" value="NZ_CP129013.1"/>
</dbReference>
<evidence type="ECO:0000313" key="2">
    <source>
        <dbReference type="EMBL" id="WLR43897.1"/>
    </source>
</evidence>
<dbReference type="Gene3D" id="3.60.10.10">
    <property type="entry name" value="Endonuclease/exonuclease/phosphatase"/>
    <property type="match status" value="1"/>
</dbReference>
<feature type="domain" description="Endonuclease/exonuclease/phosphatase" evidence="1">
    <location>
        <begin position="11"/>
        <end position="75"/>
    </location>
</feature>
<dbReference type="InterPro" id="IPR036691">
    <property type="entry name" value="Endo/exonu/phosph_ase_sf"/>
</dbReference>
<protein>
    <recommendedName>
        <fullName evidence="1">Endonuclease/exonuclease/phosphatase domain-containing protein</fullName>
    </recommendedName>
</protein>
<gene>
    <name evidence="2" type="ORF">LC087_07205</name>
</gene>
<keyword evidence="3" id="KW-1185">Reference proteome</keyword>
<evidence type="ECO:0000259" key="1">
    <source>
        <dbReference type="Pfam" id="PF03372"/>
    </source>
</evidence>
<organism evidence="2 3">
    <name type="scientific">Bacillus carboniphilus</name>
    <dbReference type="NCBI Taxonomy" id="86663"/>
    <lineage>
        <taxon>Bacteria</taxon>
        <taxon>Bacillati</taxon>
        <taxon>Bacillota</taxon>
        <taxon>Bacilli</taxon>
        <taxon>Bacillales</taxon>
        <taxon>Bacillaceae</taxon>
        <taxon>Bacillus</taxon>
    </lineage>
</organism>